<dbReference type="eggNOG" id="COG0617">
    <property type="taxonomic scope" value="Bacteria"/>
</dbReference>
<evidence type="ECO:0000259" key="9">
    <source>
        <dbReference type="Pfam" id="PF01743"/>
    </source>
</evidence>
<dbReference type="Pfam" id="PF13735">
    <property type="entry name" value="tRNA_NucTran2_2"/>
    <property type="match status" value="1"/>
</dbReference>
<evidence type="ECO:0000259" key="10">
    <source>
        <dbReference type="Pfam" id="PF13735"/>
    </source>
</evidence>
<evidence type="ECO:0000256" key="2">
    <source>
        <dbReference type="ARBA" id="ARBA00022679"/>
    </source>
</evidence>
<feature type="domain" description="CCA-adding enzyme C-terminal" evidence="10">
    <location>
        <begin position="232"/>
        <end position="375"/>
    </location>
</feature>
<keyword evidence="3" id="KW-0819">tRNA processing</keyword>
<dbReference type="AlphaFoldDB" id="D6XUX2"/>
<evidence type="ECO:0000313" key="11">
    <source>
        <dbReference type="EMBL" id="ADH99608.1"/>
    </source>
</evidence>
<dbReference type="GO" id="GO:0046872">
    <property type="term" value="F:metal ion binding"/>
    <property type="evidence" value="ECO:0007669"/>
    <property type="project" value="UniProtKB-KW"/>
</dbReference>
<proteinExistence type="inferred from homology"/>
<dbReference type="InterPro" id="IPR050264">
    <property type="entry name" value="Bact_CCA-adding_enz_type3_sf"/>
</dbReference>
<dbReference type="SUPFAM" id="SSF81891">
    <property type="entry name" value="Poly A polymerase C-terminal region-like"/>
    <property type="match status" value="1"/>
</dbReference>
<protein>
    <submittedName>
        <fullName evidence="11">Polynucleotide adenylyltransferase region</fullName>
    </submittedName>
</protein>
<evidence type="ECO:0000256" key="7">
    <source>
        <dbReference type="ARBA" id="ARBA00022884"/>
    </source>
</evidence>
<comment type="similarity">
    <text evidence="8">Belongs to the tRNA nucleotidyltransferase/poly(A) polymerase family.</text>
</comment>
<keyword evidence="12" id="KW-1185">Reference proteome</keyword>
<dbReference type="PANTHER" id="PTHR46173:SF1">
    <property type="entry name" value="CCA TRNA NUCLEOTIDYLTRANSFERASE 1, MITOCHONDRIAL"/>
    <property type="match status" value="1"/>
</dbReference>
<keyword evidence="5" id="KW-0479">Metal-binding</keyword>
<keyword evidence="4 11" id="KW-0548">Nucleotidyltransferase</keyword>
<dbReference type="Proteomes" id="UP000000271">
    <property type="component" value="Chromosome"/>
</dbReference>
<dbReference type="Pfam" id="PF01743">
    <property type="entry name" value="PolyA_pol"/>
    <property type="match status" value="1"/>
</dbReference>
<dbReference type="GO" id="GO:0016779">
    <property type="term" value="F:nucleotidyltransferase activity"/>
    <property type="evidence" value="ECO:0007669"/>
    <property type="project" value="UniProtKB-KW"/>
</dbReference>
<dbReference type="InterPro" id="IPR032810">
    <property type="entry name" value="CCA-adding_enz_C"/>
</dbReference>
<dbReference type="Gene3D" id="1.10.246.80">
    <property type="match status" value="1"/>
</dbReference>
<dbReference type="OrthoDB" id="9805698at2"/>
<dbReference type="SUPFAM" id="SSF81301">
    <property type="entry name" value="Nucleotidyltransferase"/>
    <property type="match status" value="1"/>
</dbReference>
<dbReference type="EMBL" id="CP001791">
    <property type="protein sequence ID" value="ADH99608.1"/>
    <property type="molecule type" value="Genomic_DNA"/>
</dbReference>
<evidence type="ECO:0000256" key="6">
    <source>
        <dbReference type="ARBA" id="ARBA00022842"/>
    </source>
</evidence>
<dbReference type="RefSeq" id="WP_013173030.1">
    <property type="nucleotide sequence ID" value="NC_014219.1"/>
</dbReference>
<evidence type="ECO:0000256" key="3">
    <source>
        <dbReference type="ARBA" id="ARBA00022694"/>
    </source>
</evidence>
<keyword evidence="2 8" id="KW-0808">Transferase</keyword>
<sequence length="384" mass="44299">MERWDKARFIQKKLTDQGFETYITGGAVRDLYLGRKASDIDLSTEAGPNQVIKAFERTKPIGIEFGTILVILEGEGFEVTTFRGTTITEDLACRDFTINAMALSNDWQLIDPFNGRQDLAKGLIQTVASAEGTLLDDPIRMIRSLRFALQFGFRESEDLIACIQRHADKIRRAAVERITGEFNKISMVTWTKEKSEYFIDHPALLPFIELFSHNRINTEIRSVGFPEKELNEIIWWVFAVYEEHDPGRVRQRLRTFKLSNKTVETAVSVCRMTDLFRKNGSWCAMDLYQAGETVLRYACLLLGYLMDEPPDTDRQITKYRELPITDKSELAVTGKDLIRLVPEIPKREYSYWLKELTALVVDRQIENDEAILITYVKEQIQNES</sequence>
<dbReference type="KEGG" id="bse:Bsel_2104"/>
<dbReference type="InterPro" id="IPR043519">
    <property type="entry name" value="NT_sf"/>
</dbReference>
<name>D6XUX2_BACIE</name>
<dbReference type="InterPro" id="IPR002646">
    <property type="entry name" value="PolA_pol_head_dom"/>
</dbReference>
<comment type="cofactor">
    <cofactor evidence="1">
        <name>Mg(2+)</name>
        <dbReference type="ChEBI" id="CHEBI:18420"/>
    </cofactor>
</comment>
<reference evidence="11" key="1">
    <citation type="submission" date="2009-10" db="EMBL/GenBank/DDBJ databases">
        <title>Complete sequence of Bacillus selenitireducens MLS10.</title>
        <authorList>
            <consortium name="US DOE Joint Genome Institute"/>
            <person name="Lucas S."/>
            <person name="Copeland A."/>
            <person name="Lapidus A."/>
            <person name="Glavina del Rio T."/>
            <person name="Dalin E."/>
            <person name="Tice H."/>
            <person name="Bruce D."/>
            <person name="Goodwin L."/>
            <person name="Pitluck S."/>
            <person name="Sims D."/>
            <person name="Brettin T."/>
            <person name="Detter J.C."/>
            <person name="Han C."/>
            <person name="Larimer F."/>
            <person name="Land M."/>
            <person name="Hauser L."/>
            <person name="Kyrpides N."/>
            <person name="Ovchinnikova G."/>
            <person name="Stolz J."/>
        </authorList>
    </citation>
    <scope>NUCLEOTIDE SEQUENCE [LARGE SCALE GENOMIC DNA]</scope>
    <source>
        <strain evidence="11">MLS10</strain>
    </source>
</reference>
<dbReference type="GO" id="GO:0000049">
    <property type="term" value="F:tRNA binding"/>
    <property type="evidence" value="ECO:0007669"/>
    <property type="project" value="TreeGrafter"/>
</dbReference>
<accession>D6XUX2</accession>
<dbReference type="GO" id="GO:0008033">
    <property type="term" value="P:tRNA processing"/>
    <property type="evidence" value="ECO:0007669"/>
    <property type="project" value="UniProtKB-KW"/>
</dbReference>
<gene>
    <name evidence="11" type="ordered locus">Bsel_2104</name>
</gene>
<evidence type="ECO:0000256" key="8">
    <source>
        <dbReference type="RuleBase" id="RU003953"/>
    </source>
</evidence>
<dbReference type="CDD" id="cd05398">
    <property type="entry name" value="NT_ClassII-CCAase"/>
    <property type="match status" value="1"/>
</dbReference>
<evidence type="ECO:0000313" key="12">
    <source>
        <dbReference type="Proteomes" id="UP000000271"/>
    </source>
</evidence>
<evidence type="ECO:0000256" key="5">
    <source>
        <dbReference type="ARBA" id="ARBA00022723"/>
    </source>
</evidence>
<dbReference type="Gene3D" id="1.10.3090.10">
    <property type="entry name" value="cca-adding enzyme, domain 2"/>
    <property type="match status" value="1"/>
</dbReference>
<evidence type="ECO:0000256" key="1">
    <source>
        <dbReference type="ARBA" id="ARBA00001946"/>
    </source>
</evidence>
<dbReference type="STRING" id="439292.Bsel_2104"/>
<keyword evidence="7 8" id="KW-0694">RNA-binding</keyword>
<keyword evidence="6" id="KW-0460">Magnesium</keyword>
<feature type="domain" description="Poly A polymerase head" evidence="9">
    <location>
        <begin position="21"/>
        <end position="124"/>
    </location>
</feature>
<dbReference type="Gene3D" id="1.20.58.560">
    <property type="match status" value="1"/>
</dbReference>
<organism evidence="11 12">
    <name type="scientific">Bacillus selenitireducens (strain ATCC 700615 / DSM 15326 / MLS10)</name>
    <dbReference type="NCBI Taxonomy" id="439292"/>
    <lineage>
        <taxon>Bacteria</taxon>
        <taxon>Bacillati</taxon>
        <taxon>Bacillota</taxon>
        <taxon>Bacilli</taxon>
        <taxon>Bacillales</taxon>
        <taxon>Bacillaceae</taxon>
        <taxon>Salisediminibacterium</taxon>
    </lineage>
</organism>
<dbReference type="HOGENOM" id="CLU_015961_3_0_9"/>
<dbReference type="PANTHER" id="PTHR46173">
    <property type="entry name" value="CCA TRNA NUCLEOTIDYLTRANSFERASE 1, MITOCHONDRIAL"/>
    <property type="match status" value="1"/>
</dbReference>
<evidence type="ECO:0000256" key="4">
    <source>
        <dbReference type="ARBA" id="ARBA00022695"/>
    </source>
</evidence>
<dbReference type="Gene3D" id="3.30.460.10">
    <property type="entry name" value="Beta Polymerase, domain 2"/>
    <property type="match status" value="1"/>
</dbReference>